<keyword evidence="3" id="KW-1185">Reference proteome</keyword>
<proteinExistence type="predicted"/>
<accession>A0A0B5EN20</accession>
<name>A0A0B5EN20_STRA4</name>
<dbReference type="AlphaFoldDB" id="A0A0B5EN20"/>
<protein>
    <submittedName>
        <fullName evidence="2">Uncharacterized protein</fullName>
    </submittedName>
</protein>
<feature type="region of interest" description="Disordered" evidence="1">
    <location>
        <begin position="18"/>
        <end position="74"/>
    </location>
</feature>
<sequence>MGGEGRLGGDGLLDGKGLLREGLLSGGGTAASPSDRLFAPARPSRWSGTGGVLFGRRSALSRPTAAPSPPLDLR</sequence>
<evidence type="ECO:0000313" key="3">
    <source>
        <dbReference type="Proteomes" id="UP000031523"/>
    </source>
</evidence>
<dbReference type="KEGG" id="sals:SLNWT_3572"/>
<dbReference type="Proteomes" id="UP000031523">
    <property type="component" value="Chromosome"/>
</dbReference>
<organism evidence="2 3">
    <name type="scientific">Streptomyces albus (strain ATCC 21838 / DSM 41398 / FERM P-419 / JCM 4703 / NBRC 107858)</name>
    <dbReference type="NCBI Taxonomy" id="1081613"/>
    <lineage>
        <taxon>Bacteria</taxon>
        <taxon>Bacillati</taxon>
        <taxon>Actinomycetota</taxon>
        <taxon>Actinomycetes</taxon>
        <taxon>Kitasatosporales</taxon>
        <taxon>Streptomycetaceae</taxon>
        <taxon>Streptomyces</taxon>
    </lineage>
</organism>
<gene>
    <name evidence="2" type="ORF">SLNWT_3572</name>
</gene>
<dbReference type="EMBL" id="CP010519">
    <property type="protein sequence ID" value="AJE83948.1"/>
    <property type="molecule type" value="Genomic_DNA"/>
</dbReference>
<evidence type="ECO:0000256" key="1">
    <source>
        <dbReference type="SAM" id="MobiDB-lite"/>
    </source>
</evidence>
<evidence type="ECO:0000313" key="2">
    <source>
        <dbReference type="EMBL" id="AJE83948.1"/>
    </source>
</evidence>
<reference evidence="2 3" key="1">
    <citation type="submission" date="2015-01" db="EMBL/GenBank/DDBJ databases">
        <title>Enhanced salinomycin production by adjusting the supply of polyketide extender units in Streptomyce albus DSM 41398.</title>
        <authorList>
            <person name="Lu C."/>
        </authorList>
    </citation>
    <scope>NUCLEOTIDE SEQUENCE [LARGE SCALE GENOMIC DNA]</scope>
    <source>
        <strain evidence="3">ATCC 21838 / DSM 41398 / FERM P-419 / JCM 4703 / NBRC 107858</strain>
    </source>
</reference>